<keyword evidence="1" id="KW-1133">Transmembrane helix</keyword>
<evidence type="ECO:0000259" key="2">
    <source>
        <dbReference type="Pfam" id="PF13937"/>
    </source>
</evidence>
<protein>
    <submittedName>
        <fullName evidence="3">DUF4212 domain-containing protein</fullName>
    </submittedName>
</protein>
<feature type="transmembrane region" description="Helical" evidence="1">
    <location>
        <begin position="62"/>
        <end position="83"/>
    </location>
</feature>
<keyword evidence="1" id="KW-0472">Membrane</keyword>
<reference evidence="3 4" key="1">
    <citation type="journal article" date="2024" name="Chem. Sci.">
        <title>Discovery of megapolipeptins by genome mining of a Burkholderiales bacteria collection.</title>
        <authorList>
            <person name="Paulo B.S."/>
            <person name="Recchia M.J.J."/>
            <person name="Lee S."/>
            <person name="Fergusson C.H."/>
            <person name="Romanowski S.B."/>
            <person name="Hernandez A."/>
            <person name="Krull N."/>
            <person name="Liu D.Y."/>
            <person name="Cavanagh H."/>
            <person name="Bos A."/>
            <person name="Gray C.A."/>
            <person name="Murphy B.T."/>
            <person name="Linington R.G."/>
            <person name="Eustaquio A.S."/>
        </authorList>
    </citation>
    <scope>NUCLEOTIDE SEQUENCE [LARGE SCALE GENOMIC DNA]</scope>
    <source>
        <strain evidence="3 4">RL21-008-BIB-A</strain>
    </source>
</reference>
<evidence type="ECO:0000256" key="1">
    <source>
        <dbReference type="SAM" id="Phobius"/>
    </source>
</evidence>
<keyword evidence="4" id="KW-1185">Reference proteome</keyword>
<dbReference type="InterPro" id="IPR019886">
    <property type="entry name" value="Na_symporter_ssu"/>
</dbReference>
<gene>
    <name evidence="3" type="ORF">PQR62_08865</name>
</gene>
<dbReference type="NCBIfam" id="TIGR03647">
    <property type="entry name" value="Na_symport_sm"/>
    <property type="match status" value="1"/>
</dbReference>
<accession>A0ABW9A804</accession>
<feature type="transmembrane region" description="Helical" evidence="1">
    <location>
        <begin position="30"/>
        <end position="50"/>
    </location>
</feature>
<comment type="caution">
    <text evidence="3">The sequence shown here is derived from an EMBL/GenBank/DDBJ whole genome shotgun (WGS) entry which is preliminary data.</text>
</comment>
<name>A0ABW9A804_9BURK</name>
<proteinExistence type="predicted"/>
<organism evidence="3 4">
    <name type="scientific">Herbaspirillum lusitanum</name>
    <dbReference type="NCBI Taxonomy" id="213312"/>
    <lineage>
        <taxon>Bacteria</taxon>
        <taxon>Pseudomonadati</taxon>
        <taxon>Pseudomonadota</taxon>
        <taxon>Betaproteobacteria</taxon>
        <taxon>Burkholderiales</taxon>
        <taxon>Oxalobacteraceae</taxon>
        <taxon>Herbaspirillum</taxon>
    </lineage>
</organism>
<dbReference type="RefSeq" id="WP_408156977.1">
    <property type="nucleotide sequence ID" value="NZ_JAQQFM010000004.1"/>
</dbReference>
<feature type="domain" description="Sodium symporter small subunit" evidence="2">
    <location>
        <begin position="22"/>
        <end position="91"/>
    </location>
</feature>
<evidence type="ECO:0000313" key="3">
    <source>
        <dbReference type="EMBL" id="MFL9924374.1"/>
    </source>
</evidence>
<evidence type="ECO:0000313" key="4">
    <source>
        <dbReference type="Proteomes" id="UP001629246"/>
    </source>
</evidence>
<dbReference type="Proteomes" id="UP001629246">
    <property type="component" value="Unassembled WGS sequence"/>
</dbReference>
<sequence length="109" mass="12708">MDQSLYSTSTPASRAHAADLINHWDKTRRYTLVLLAIWFLSTFGIIFFARELNTIHVFGWPLSFYMAAQGMLLIYLAIVVLYMRRMKRIEQLIQQTQQTQLSSEPVHGE</sequence>
<dbReference type="EMBL" id="JAQQFM010000004">
    <property type="protein sequence ID" value="MFL9924374.1"/>
    <property type="molecule type" value="Genomic_DNA"/>
</dbReference>
<dbReference type="Pfam" id="PF13937">
    <property type="entry name" value="DUF4212"/>
    <property type="match status" value="1"/>
</dbReference>
<keyword evidence="1" id="KW-0812">Transmembrane</keyword>